<dbReference type="AlphaFoldDB" id="R7UX47"/>
<feature type="transmembrane region" description="Helical" evidence="5">
    <location>
        <begin position="208"/>
        <end position="227"/>
    </location>
</feature>
<evidence type="ECO:0000256" key="1">
    <source>
        <dbReference type="ARBA" id="ARBA00004141"/>
    </source>
</evidence>
<dbReference type="InterPro" id="IPR005828">
    <property type="entry name" value="MFS_sugar_transport-like"/>
</dbReference>
<dbReference type="EMBL" id="KB299468">
    <property type="protein sequence ID" value="ELU07976.1"/>
    <property type="molecule type" value="Genomic_DNA"/>
</dbReference>
<dbReference type="Pfam" id="PF00083">
    <property type="entry name" value="Sugar_tr"/>
    <property type="match status" value="1"/>
</dbReference>
<evidence type="ECO:0000313" key="8">
    <source>
        <dbReference type="EnsemblMetazoa" id="CapteP127727"/>
    </source>
</evidence>
<dbReference type="OMA" id="YVVATFC"/>
<evidence type="ECO:0000256" key="2">
    <source>
        <dbReference type="ARBA" id="ARBA00022692"/>
    </source>
</evidence>
<dbReference type="CDD" id="cd17317">
    <property type="entry name" value="MFS_SLC22"/>
    <property type="match status" value="1"/>
</dbReference>
<feature type="domain" description="Major facilitator superfamily (MFS) profile" evidence="6">
    <location>
        <begin position="1"/>
        <end position="466"/>
    </location>
</feature>
<feature type="transmembrane region" description="Helical" evidence="5">
    <location>
        <begin position="122"/>
        <end position="141"/>
    </location>
</feature>
<dbReference type="Proteomes" id="UP000014760">
    <property type="component" value="Unassembled WGS sequence"/>
</dbReference>
<keyword evidence="3 5" id="KW-1133">Transmembrane helix</keyword>
<keyword evidence="9" id="KW-1185">Reference proteome</keyword>
<evidence type="ECO:0000256" key="5">
    <source>
        <dbReference type="SAM" id="Phobius"/>
    </source>
</evidence>
<gene>
    <name evidence="7" type="ORF">CAPTEDRAFT_127727</name>
</gene>
<evidence type="ECO:0000313" key="9">
    <source>
        <dbReference type="Proteomes" id="UP000014760"/>
    </source>
</evidence>
<comment type="subcellular location">
    <subcellularLocation>
        <location evidence="1">Membrane</location>
        <topology evidence="1">Multi-pass membrane protein</topology>
    </subcellularLocation>
</comment>
<dbReference type="InterPro" id="IPR020846">
    <property type="entry name" value="MFS_dom"/>
</dbReference>
<keyword evidence="2 5" id="KW-0812">Transmembrane</keyword>
<dbReference type="GO" id="GO:0016020">
    <property type="term" value="C:membrane"/>
    <property type="evidence" value="ECO:0007669"/>
    <property type="project" value="UniProtKB-SubCell"/>
</dbReference>
<feature type="transmembrane region" description="Helical" evidence="5">
    <location>
        <begin position="300"/>
        <end position="318"/>
    </location>
</feature>
<protein>
    <recommendedName>
        <fullName evidence="6">Major facilitator superfamily (MFS) profile domain-containing protein</fullName>
    </recommendedName>
</protein>
<evidence type="ECO:0000313" key="7">
    <source>
        <dbReference type="EMBL" id="ELU07976.1"/>
    </source>
</evidence>
<feature type="transmembrane region" description="Helical" evidence="5">
    <location>
        <begin position="379"/>
        <end position="402"/>
    </location>
</feature>
<dbReference type="PANTHER" id="PTHR24064">
    <property type="entry name" value="SOLUTE CARRIER FAMILY 22 MEMBER"/>
    <property type="match status" value="1"/>
</dbReference>
<reference evidence="8" key="3">
    <citation type="submission" date="2015-06" db="UniProtKB">
        <authorList>
            <consortium name="EnsemblMetazoa"/>
        </authorList>
    </citation>
    <scope>IDENTIFICATION</scope>
</reference>
<feature type="transmembrane region" description="Helical" evidence="5">
    <location>
        <begin position="147"/>
        <end position="168"/>
    </location>
</feature>
<evidence type="ECO:0000259" key="6">
    <source>
        <dbReference type="PROSITE" id="PS50850"/>
    </source>
</evidence>
<dbReference type="SUPFAM" id="SSF103473">
    <property type="entry name" value="MFS general substrate transporter"/>
    <property type="match status" value="1"/>
</dbReference>
<reference evidence="9" key="1">
    <citation type="submission" date="2012-12" db="EMBL/GenBank/DDBJ databases">
        <authorList>
            <person name="Hellsten U."/>
            <person name="Grimwood J."/>
            <person name="Chapman J.A."/>
            <person name="Shapiro H."/>
            <person name="Aerts A."/>
            <person name="Otillar R.P."/>
            <person name="Terry A.Y."/>
            <person name="Boore J.L."/>
            <person name="Simakov O."/>
            <person name="Marletaz F."/>
            <person name="Cho S.-J."/>
            <person name="Edsinger-Gonzales E."/>
            <person name="Havlak P."/>
            <person name="Kuo D.-H."/>
            <person name="Larsson T."/>
            <person name="Lv J."/>
            <person name="Arendt D."/>
            <person name="Savage R."/>
            <person name="Osoegawa K."/>
            <person name="de Jong P."/>
            <person name="Lindberg D.R."/>
            <person name="Seaver E.C."/>
            <person name="Weisblat D.A."/>
            <person name="Putnam N.H."/>
            <person name="Grigoriev I.V."/>
            <person name="Rokhsar D.S."/>
        </authorList>
    </citation>
    <scope>NUCLEOTIDE SEQUENCE</scope>
    <source>
        <strain evidence="9">I ESC-2004</strain>
    </source>
</reference>
<reference evidence="7 9" key="2">
    <citation type="journal article" date="2013" name="Nature">
        <title>Insights into bilaterian evolution from three spiralian genomes.</title>
        <authorList>
            <person name="Simakov O."/>
            <person name="Marletaz F."/>
            <person name="Cho S.J."/>
            <person name="Edsinger-Gonzales E."/>
            <person name="Havlak P."/>
            <person name="Hellsten U."/>
            <person name="Kuo D.H."/>
            <person name="Larsson T."/>
            <person name="Lv J."/>
            <person name="Arendt D."/>
            <person name="Savage R."/>
            <person name="Osoegawa K."/>
            <person name="de Jong P."/>
            <person name="Grimwood J."/>
            <person name="Chapman J.A."/>
            <person name="Shapiro H."/>
            <person name="Aerts A."/>
            <person name="Otillar R.P."/>
            <person name="Terry A.Y."/>
            <person name="Boore J.L."/>
            <person name="Grigoriev I.V."/>
            <person name="Lindberg D.R."/>
            <person name="Seaver E.C."/>
            <person name="Weisblat D.A."/>
            <person name="Putnam N.H."/>
            <person name="Rokhsar D.S."/>
        </authorList>
    </citation>
    <scope>NUCLEOTIDE SEQUENCE</scope>
    <source>
        <strain evidence="7 9">I ESC-2004</strain>
    </source>
</reference>
<feature type="transmembrane region" description="Helical" evidence="5">
    <location>
        <begin position="98"/>
        <end position="115"/>
    </location>
</feature>
<dbReference type="STRING" id="283909.R7UX47"/>
<proteinExistence type="predicted"/>
<dbReference type="EnsemblMetazoa" id="CapteT127727">
    <property type="protein sequence ID" value="CapteP127727"/>
    <property type="gene ID" value="CapteG127727"/>
</dbReference>
<feature type="transmembrane region" description="Helical" evidence="5">
    <location>
        <begin position="355"/>
        <end position="373"/>
    </location>
</feature>
<name>R7UX47_CAPTE</name>
<dbReference type="PROSITE" id="PS50850">
    <property type="entry name" value="MFS"/>
    <property type="match status" value="1"/>
</dbReference>
<dbReference type="OrthoDB" id="5141738at2759"/>
<feature type="transmembrane region" description="Helical" evidence="5">
    <location>
        <begin position="180"/>
        <end position="202"/>
    </location>
</feature>
<accession>R7UX47</accession>
<dbReference type="EMBL" id="AMQN01006894">
    <property type="status" value="NOT_ANNOTATED_CDS"/>
    <property type="molecule type" value="Genomic_DNA"/>
</dbReference>
<evidence type="ECO:0000256" key="4">
    <source>
        <dbReference type="ARBA" id="ARBA00023136"/>
    </source>
</evidence>
<evidence type="ECO:0000256" key="3">
    <source>
        <dbReference type="ARBA" id="ARBA00022989"/>
    </source>
</evidence>
<organism evidence="7">
    <name type="scientific">Capitella teleta</name>
    <name type="common">Polychaete worm</name>
    <dbReference type="NCBI Taxonomy" id="283909"/>
    <lineage>
        <taxon>Eukaryota</taxon>
        <taxon>Metazoa</taxon>
        <taxon>Spiralia</taxon>
        <taxon>Lophotrochozoa</taxon>
        <taxon>Annelida</taxon>
        <taxon>Polychaeta</taxon>
        <taxon>Sedentaria</taxon>
        <taxon>Scolecida</taxon>
        <taxon>Capitellidae</taxon>
        <taxon>Capitella</taxon>
    </lineage>
</organism>
<dbReference type="Gene3D" id="1.20.1250.20">
    <property type="entry name" value="MFS general substrate transporter like domains"/>
    <property type="match status" value="1"/>
</dbReference>
<dbReference type="InterPro" id="IPR036259">
    <property type="entry name" value="MFS_trans_sf"/>
</dbReference>
<feature type="transmembrane region" description="Helical" evidence="5">
    <location>
        <begin position="324"/>
        <end position="346"/>
    </location>
</feature>
<keyword evidence="4 5" id="KW-0472">Membrane</keyword>
<dbReference type="HOGENOM" id="CLU_001265_33_7_1"/>
<dbReference type="GO" id="GO:0022857">
    <property type="term" value="F:transmembrane transporter activity"/>
    <property type="evidence" value="ECO:0007669"/>
    <property type="project" value="InterPro"/>
</dbReference>
<sequence>MDIDEVYKDIGEFGPFQQKIFWSLSLMQIFCAFHNIHNVYIGAEPSFKCIHGDKILNSCLKNNVPCDRYAFPGDDFSSIVSEWNLICDQGYKADLVQSFYMAGFLIGSFLFGFIADSYGRRCVLYSTAFGVSLMTILSVMAPSYTVYVTLRCVTGMLSAGFGMVSFTYTSEVIGQSKRGFMAITFPVMFAVGIAMYSLIAWFFRDWRYLALVTATPGVVGFYFYCSVPESPRWLFSQGRVPEAETVLETIALKNRGHAPNKAVQLRESSAEDVGHTKQKQPGIMAAFKHPELRRRTLNNMYTWFVNCCVYYGLTIGAGNLGSDMYISVALSGLIEIPAYFATWLFLDRIGRRPSFTWTMMVAAVVCMSIMALPDGYPNIRTALALCGKIGISVSFCIAWVYAAEMYPTNIRNKAMSVCNMTARLGGIFSPLILAVGRSHPSLDFLVFGAMTFLAALVSMRLPETANVPMPETIDDLDRPRSSERETILGAAITEDKLKLLEGEIGALEYEDAEVHT</sequence>